<evidence type="ECO:0000256" key="13">
    <source>
        <dbReference type="HAMAP-Rule" id="MF_01864"/>
    </source>
</evidence>
<dbReference type="FunFam" id="3.40.50.12160:FF:000003">
    <property type="entry name" value="CDK5 regulatory subunit-associated protein 1"/>
    <property type="match status" value="1"/>
</dbReference>
<dbReference type="Pfam" id="PF00919">
    <property type="entry name" value="UPF0004"/>
    <property type="match status" value="1"/>
</dbReference>
<dbReference type="InterPro" id="IPR002792">
    <property type="entry name" value="TRAM_dom"/>
</dbReference>
<comment type="catalytic activity">
    <reaction evidence="9 13">
        <text>N(6)-dimethylallyladenosine(37) in tRNA + (sulfur carrier)-SH + AH2 + 2 S-adenosyl-L-methionine = 2-methylsulfanyl-N(6)-dimethylallyladenosine(37) in tRNA + (sulfur carrier)-H + 5'-deoxyadenosine + L-methionine + A + S-adenosyl-L-homocysteine + 2 H(+)</text>
        <dbReference type="Rhea" id="RHEA:37067"/>
        <dbReference type="Rhea" id="RHEA-COMP:10375"/>
        <dbReference type="Rhea" id="RHEA-COMP:10376"/>
        <dbReference type="Rhea" id="RHEA-COMP:14737"/>
        <dbReference type="Rhea" id="RHEA-COMP:14739"/>
        <dbReference type="ChEBI" id="CHEBI:13193"/>
        <dbReference type="ChEBI" id="CHEBI:15378"/>
        <dbReference type="ChEBI" id="CHEBI:17319"/>
        <dbReference type="ChEBI" id="CHEBI:17499"/>
        <dbReference type="ChEBI" id="CHEBI:29917"/>
        <dbReference type="ChEBI" id="CHEBI:57844"/>
        <dbReference type="ChEBI" id="CHEBI:57856"/>
        <dbReference type="ChEBI" id="CHEBI:59789"/>
        <dbReference type="ChEBI" id="CHEBI:64428"/>
        <dbReference type="ChEBI" id="CHEBI:74415"/>
        <dbReference type="ChEBI" id="CHEBI:74417"/>
        <dbReference type="EC" id="2.8.4.3"/>
    </reaction>
</comment>
<evidence type="ECO:0000259" key="16">
    <source>
        <dbReference type="PROSITE" id="PS51918"/>
    </source>
</evidence>
<dbReference type="InterPro" id="IPR006463">
    <property type="entry name" value="MiaB_methiolase"/>
</dbReference>
<dbReference type="SFLD" id="SFLDG01061">
    <property type="entry name" value="methylthiotransferase"/>
    <property type="match status" value="1"/>
</dbReference>
<dbReference type="PROSITE" id="PS51918">
    <property type="entry name" value="RADICAL_SAM"/>
    <property type="match status" value="1"/>
</dbReference>
<evidence type="ECO:0000256" key="7">
    <source>
        <dbReference type="ARBA" id="ARBA00023014"/>
    </source>
</evidence>
<keyword evidence="3 13" id="KW-0808">Transferase</keyword>
<feature type="binding site" evidence="13">
    <location>
        <position position="231"/>
    </location>
    <ligand>
        <name>[4Fe-4S] cluster</name>
        <dbReference type="ChEBI" id="CHEBI:49883"/>
        <label>2</label>
        <note>4Fe-4S-S-AdoMet</note>
    </ligand>
</feature>
<dbReference type="SFLD" id="SFLDG01082">
    <property type="entry name" value="B12-binding_domain_containing"/>
    <property type="match status" value="1"/>
</dbReference>
<dbReference type="NCBIfam" id="TIGR00089">
    <property type="entry name" value="MiaB/RimO family radical SAM methylthiotransferase"/>
    <property type="match status" value="1"/>
</dbReference>
<dbReference type="SUPFAM" id="SSF102114">
    <property type="entry name" value="Radical SAM enzymes"/>
    <property type="match status" value="1"/>
</dbReference>
<keyword evidence="4 13" id="KW-0949">S-adenosyl-L-methionine</keyword>
<comment type="subunit">
    <text evidence="13">Monomer.</text>
</comment>
<dbReference type="FunFam" id="3.80.30.20:FF:000001">
    <property type="entry name" value="tRNA-2-methylthio-N(6)-dimethylallyladenosine synthase 2"/>
    <property type="match status" value="1"/>
</dbReference>
<accession>A0A9D1K0A0</accession>
<dbReference type="InterPro" id="IPR006638">
    <property type="entry name" value="Elp3/MiaA/NifB-like_rSAM"/>
</dbReference>
<evidence type="ECO:0000256" key="1">
    <source>
        <dbReference type="ARBA" id="ARBA00003234"/>
    </source>
</evidence>
<dbReference type="Proteomes" id="UP000824002">
    <property type="component" value="Unassembled WGS sequence"/>
</dbReference>
<dbReference type="GO" id="GO:0051539">
    <property type="term" value="F:4 iron, 4 sulfur cluster binding"/>
    <property type="evidence" value="ECO:0007669"/>
    <property type="project" value="UniProtKB-UniRule"/>
</dbReference>
<gene>
    <name evidence="13 17" type="primary">miaB</name>
    <name evidence="17" type="ORF">IAB51_09860</name>
</gene>
<evidence type="ECO:0000256" key="5">
    <source>
        <dbReference type="ARBA" id="ARBA00022723"/>
    </source>
</evidence>
<dbReference type="EC" id="2.8.4.3" evidence="8 13"/>
<reference evidence="17" key="1">
    <citation type="submission" date="2020-10" db="EMBL/GenBank/DDBJ databases">
        <authorList>
            <person name="Gilroy R."/>
        </authorList>
    </citation>
    <scope>NUCLEOTIDE SEQUENCE</scope>
    <source>
        <strain evidence="17">CHK199-13235</strain>
    </source>
</reference>
<dbReference type="GO" id="GO:0046872">
    <property type="term" value="F:metal ion binding"/>
    <property type="evidence" value="ECO:0007669"/>
    <property type="project" value="UniProtKB-KW"/>
</dbReference>
<dbReference type="CDD" id="cd01335">
    <property type="entry name" value="Radical_SAM"/>
    <property type="match status" value="1"/>
</dbReference>
<dbReference type="InterPro" id="IPR058240">
    <property type="entry name" value="rSAM_sf"/>
</dbReference>
<evidence type="ECO:0000256" key="4">
    <source>
        <dbReference type="ARBA" id="ARBA00022691"/>
    </source>
</evidence>
<comment type="subcellular location">
    <subcellularLocation>
        <location evidence="13">Cytoplasm</location>
    </subcellularLocation>
</comment>
<feature type="domain" description="MTTase N-terminal" evidence="15">
    <location>
        <begin position="69"/>
        <end position="187"/>
    </location>
</feature>
<feature type="binding site" evidence="13">
    <location>
        <position position="78"/>
    </location>
    <ligand>
        <name>[4Fe-4S] cluster</name>
        <dbReference type="ChEBI" id="CHEBI:49883"/>
        <label>1</label>
    </ligand>
</feature>
<evidence type="ECO:0000256" key="12">
    <source>
        <dbReference type="ARBA" id="ARBA00081141"/>
    </source>
</evidence>
<dbReference type="SMART" id="SM00729">
    <property type="entry name" value="Elp3"/>
    <property type="match status" value="1"/>
</dbReference>
<comment type="function">
    <text evidence="1 13">Catalyzes the methylthiolation of N6-(dimethylallyl)adenosine (i(6)A), leading to the formation of 2-methylthio-N6-(dimethylallyl)adenosine (ms(2)i(6)A) at position 37 in tRNAs that read codons beginning with uridine.</text>
</comment>
<sequence length="505" mass="56608">MGKKLAELLPFLPKHGKIKYVSEIFVLGGGADLSEKTVVMPPEEIARQKGFLLECAELLKPRFGEGHTLLALVHSYGCQQNTSDGEKLMGMLAEMGFGFTETPADADLILYNTCAVRENAEVKVFGNVGELSHLKKARPEMLIGLCGCMMQQSHIAEKIKKSYPQVDFVFGTHSLPKFPEILRDTLKSQKRVFQVEESDGVLAEGIPVHRTPGVKASLPIMYGCNNFCTYCVVPLVRGRERSRQPEDVLKEAREIADAGFKEITLLGQNVNSYGNDLEGGLRFPELLRKVNGVPGDFWIRFLSSHPKDCTKELIDTIADCEKVCNHIYLPVQSGSNRVLKLMNRNYTVEWYKELISYARERIPGVMFTTDLIVGFPGETEEDFMQTLSLVNEVKFASLFTFIYSKREGTRAAKMEDPVPKEEKSRWFAMLLDAQRKIGADYYKGYVGKTFRVLCDGKSPLGLAGRTEFNAVIDFPGEESLIGRFLQVEVTSADKHNLTGEIRTVE</sequence>
<dbReference type="InterPro" id="IPR038135">
    <property type="entry name" value="Methylthiotransferase_N_sf"/>
</dbReference>
<dbReference type="InterPro" id="IPR020612">
    <property type="entry name" value="Methylthiotransferase_CS"/>
</dbReference>
<dbReference type="SFLD" id="SFLDF00273">
    <property type="entry name" value="(dimethylallyl)adenosine_tRNA"/>
    <property type="match status" value="1"/>
</dbReference>
<name>A0A9D1K0A0_9FIRM</name>
<evidence type="ECO:0000259" key="14">
    <source>
        <dbReference type="PROSITE" id="PS50926"/>
    </source>
</evidence>
<evidence type="ECO:0000256" key="10">
    <source>
        <dbReference type="ARBA" id="ARBA00068570"/>
    </source>
</evidence>
<dbReference type="InterPro" id="IPR013848">
    <property type="entry name" value="Methylthiotransferase_N"/>
</dbReference>
<evidence type="ECO:0000313" key="18">
    <source>
        <dbReference type="Proteomes" id="UP000824002"/>
    </source>
</evidence>
<evidence type="ECO:0000313" key="17">
    <source>
        <dbReference type="EMBL" id="HIS77091.1"/>
    </source>
</evidence>
<keyword evidence="7 13" id="KW-0411">Iron-sulfur</keyword>
<dbReference type="Gene3D" id="3.80.30.20">
    <property type="entry name" value="tm_1862 like domain"/>
    <property type="match status" value="1"/>
</dbReference>
<keyword evidence="6 13" id="KW-0408">Iron</keyword>
<reference evidence="17" key="2">
    <citation type="journal article" date="2021" name="PeerJ">
        <title>Extensive microbial diversity within the chicken gut microbiome revealed by metagenomics and culture.</title>
        <authorList>
            <person name="Gilroy R."/>
            <person name="Ravi A."/>
            <person name="Getino M."/>
            <person name="Pursley I."/>
            <person name="Horton D.L."/>
            <person name="Alikhan N.F."/>
            <person name="Baker D."/>
            <person name="Gharbi K."/>
            <person name="Hall N."/>
            <person name="Watson M."/>
            <person name="Adriaenssens E.M."/>
            <person name="Foster-Nyarko E."/>
            <person name="Jarju S."/>
            <person name="Secka A."/>
            <person name="Antonio M."/>
            <person name="Oren A."/>
            <person name="Chaudhuri R.R."/>
            <person name="La Ragione R."/>
            <person name="Hildebrand F."/>
            <person name="Pallen M.J."/>
        </authorList>
    </citation>
    <scope>NUCLEOTIDE SEQUENCE</scope>
    <source>
        <strain evidence="17">CHK199-13235</strain>
    </source>
</reference>
<feature type="domain" description="TRAM" evidence="14">
    <location>
        <begin position="443"/>
        <end position="503"/>
    </location>
</feature>
<dbReference type="Pfam" id="PF01938">
    <property type="entry name" value="TRAM"/>
    <property type="match status" value="1"/>
</dbReference>
<organism evidence="17 18">
    <name type="scientific">Candidatus Merdivicinus excrementipullorum</name>
    <dbReference type="NCBI Taxonomy" id="2840867"/>
    <lineage>
        <taxon>Bacteria</taxon>
        <taxon>Bacillati</taxon>
        <taxon>Bacillota</taxon>
        <taxon>Clostridia</taxon>
        <taxon>Eubacteriales</taxon>
        <taxon>Oscillospiraceae</taxon>
        <taxon>Oscillospiraceae incertae sedis</taxon>
        <taxon>Candidatus Merdivicinus</taxon>
    </lineage>
</organism>
<dbReference type="InterPro" id="IPR005839">
    <property type="entry name" value="Methylthiotransferase"/>
</dbReference>
<comment type="cofactor">
    <cofactor evidence="13">
        <name>[4Fe-4S] cluster</name>
        <dbReference type="ChEBI" id="CHEBI:49883"/>
    </cofactor>
    <text evidence="13">Binds 2 [4Fe-4S] clusters. One cluster is coordinated with 3 cysteines and an exchangeable S-adenosyl-L-methionine.</text>
</comment>
<dbReference type="SFLD" id="SFLDS00029">
    <property type="entry name" value="Radical_SAM"/>
    <property type="match status" value="1"/>
</dbReference>
<dbReference type="HAMAP" id="MF_01864">
    <property type="entry name" value="tRNA_metthiotr_MiaB"/>
    <property type="match status" value="1"/>
</dbReference>
<feature type="binding site" evidence="13">
    <location>
        <position position="224"/>
    </location>
    <ligand>
        <name>[4Fe-4S] cluster</name>
        <dbReference type="ChEBI" id="CHEBI:49883"/>
        <label>2</label>
        <note>4Fe-4S-S-AdoMet</note>
    </ligand>
</feature>
<keyword evidence="13" id="KW-0819">tRNA processing</keyword>
<feature type="binding site" evidence="13">
    <location>
        <position position="148"/>
    </location>
    <ligand>
        <name>[4Fe-4S] cluster</name>
        <dbReference type="ChEBI" id="CHEBI:49883"/>
        <label>1</label>
    </ligand>
</feature>
<dbReference type="InterPro" id="IPR023404">
    <property type="entry name" value="rSAM_horseshoe"/>
</dbReference>
<proteinExistence type="inferred from homology"/>
<keyword evidence="2 13" id="KW-0004">4Fe-4S</keyword>
<comment type="similarity">
    <text evidence="13">Belongs to the methylthiotransferase family. MiaB subfamily.</text>
</comment>
<dbReference type="NCBIfam" id="TIGR01574">
    <property type="entry name" value="miaB-methiolase"/>
    <property type="match status" value="1"/>
</dbReference>
<dbReference type="InterPro" id="IPR007197">
    <property type="entry name" value="rSAM"/>
</dbReference>
<dbReference type="Pfam" id="PF04055">
    <property type="entry name" value="Radical_SAM"/>
    <property type="match status" value="1"/>
</dbReference>
<dbReference type="GO" id="GO:0035597">
    <property type="term" value="F:tRNA-2-methylthio-N(6)-dimethylallyladenosine(37) synthase activity"/>
    <property type="evidence" value="ECO:0007669"/>
    <property type="project" value="UniProtKB-EC"/>
</dbReference>
<feature type="domain" description="Radical SAM core" evidence="16">
    <location>
        <begin position="210"/>
        <end position="440"/>
    </location>
</feature>
<feature type="binding site" evidence="13">
    <location>
        <position position="228"/>
    </location>
    <ligand>
        <name>[4Fe-4S] cluster</name>
        <dbReference type="ChEBI" id="CHEBI:49883"/>
        <label>2</label>
        <note>4Fe-4S-S-AdoMet</note>
    </ligand>
</feature>
<dbReference type="PROSITE" id="PS50926">
    <property type="entry name" value="TRAM"/>
    <property type="match status" value="1"/>
</dbReference>
<dbReference type="AlphaFoldDB" id="A0A9D1K0A0"/>
<feature type="binding site" evidence="13">
    <location>
        <position position="114"/>
    </location>
    <ligand>
        <name>[4Fe-4S] cluster</name>
        <dbReference type="ChEBI" id="CHEBI:49883"/>
        <label>1</label>
    </ligand>
</feature>
<keyword evidence="5 13" id="KW-0479">Metal-binding</keyword>
<dbReference type="PANTHER" id="PTHR43020">
    <property type="entry name" value="CDK5 REGULATORY SUBUNIT-ASSOCIATED PROTEIN 1"/>
    <property type="match status" value="1"/>
</dbReference>
<dbReference type="PROSITE" id="PS51449">
    <property type="entry name" value="MTTASE_N"/>
    <property type="match status" value="1"/>
</dbReference>
<evidence type="ECO:0000256" key="2">
    <source>
        <dbReference type="ARBA" id="ARBA00022485"/>
    </source>
</evidence>
<evidence type="ECO:0000256" key="6">
    <source>
        <dbReference type="ARBA" id="ARBA00023004"/>
    </source>
</evidence>
<evidence type="ECO:0000256" key="8">
    <source>
        <dbReference type="ARBA" id="ARBA00033765"/>
    </source>
</evidence>
<protein>
    <recommendedName>
        <fullName evidence="10 13">tRNA-2-methylthio-N(6)-dimethylallyladenosine synthase</fullName>
        <ecNumber evidence="8 13">2.8.4.3</ecNumber>
    </recommendedName>
    <alternativeName>
        <fullName evidence="12 13">(Dimethylallyl)adenosine tRNA methylthiotransferase MiaB</fullName>
    </alternativeName>
    <alternativeName>
        <fullName evidence="11 13">tRNA-i(6)A37 methylthiotransferase</fullName>
    </alternativeName>
</protein>
<evidence type="ECO:0000256" key="9">
    <source>
        <dbReference type="ARBA" id="ARBA00051425"/>
    </source>
</evidence>
<evidence type="ECO:0000256" key="11">
    <source>
        <dbReference type="ARBA" id="ARBA00080698"/>
    </source>
</evidence>
<comment type="caution">
    <text evidence="17">The sequence shown here is derived from an EMBL/GenBank/DDBJ whole genome shotgun (WGS) entry which is preliminary data.</text>
</comment>
<dbReference type="GO" id="GO:0005829">
    <property type="term" value="C:cytosol"/>
    <property type="evidence" value="ECO:0007669"/>
    <property type="project" value="TreeGrafter"/>
</dbReference>
<keyword evidence="13" id="KW-0963">Cytoplasm</keyword>
<dbReference type="EMBL" id="DVJP01000066">
    <property type="protein sequence ID" value="HIS77091.1"/>
    <property type="molecule type" value="Genomic_DNA"/>
</dbReference>
<dbReference type="PROSITE" id="PS01278">
    <property type="entry name" value="MTTASE_RADICAL"/>
    <property type="match status" value="1"/>
</dbReference>
<dbReference type="PANTHER" id="PTHR43020:SF2">
    <property type="entry name" value="MITOCHONDRIAL TRNA METHYLTHIOTRANSFERASE CDK5RAP1"/>
    <property type="match status" value="1"/>
</dbReference>
<evidence type="ECO:0000256" key="3">
    <source>
        <dbReference type="ARBA" id="ARBA00022679"/>
    </source>
</evidence>
<dbReference type="Gene3D" id="3.40.50.12160">
    <property type="entry name" value="Methylthiotransferase, N-terminal domain"/>
    <property type="match status" value="1"/>
</dbReference>
<evidence type="ECO:0000259" key="15">
    <source>
        <dbReference type="PROSITE" id="PS51449"/>
    </source>
</evidence>